<evidence type="ECO:0000313" key="2">
    <source>
        <dbReference type="EMBL" id="KAG0490260.1"/>
    </source>
</evidence>
<sequence length="100" mass="11203">RRLSFPREGGDPSGRRQLKERGTGEQLWQDIMWRCAQVVDENPSIGCCVRHLNSQGTTNTWGWATEKAVWASRSGSAHEPPKGPHASSWLPVATFLGFRQ</sequence>
<comment type="caution">
    <text evidence="2">The sequence shown here is derived from an EMBL/GenBank/DDBJ whole genome shotgun (WGS) entry which is preliminary data.</text>
</comment>
<evidence type="ECO:0000256" key="1">
    <source>
        <dbReference type="SAM" id="MobiDB-lite"/>
    </source>
</evidence>
<reference evidence="2 3" key="1">
    <citation type="journal article" date="2020" name="Nat. Food">
        <title>A phased Vanilla planifolia genome enables genetic improvement of flavour and production.</title>
        <authorList>
            <person name="Hasing T."/>
            <person name="Tang H."/>
            <person name="Brym M."/>
            <person name="Khazi F."/>
            <person name="Huang T."/>
            <person name="Chambers A.H."/>
        </authorList>
    </citation>
    <scope>NUCLEOTIDE SEQUENCE [LARGE SCALE GENOMIC DNA]</scope>
    <source>
        <tissue evidence="2">Leaf</tissue>
    </source>
</reference>
<feature type="region of interest" description="Disordered" evidence="1">
    <location>
        <begin position="1"/>
        <end position="23"/>
    </location>
</feature>
<dbReference type="EMBL" id="JADCNM010000003">
    <property type="protein sequence ID" value="KAG0490260.1"/>
    <property type="molecule type" value="Genomic_DNA"/>
</dbReference>
<evidence type="ECO:0000313" key="3">
    <source>
        <dbReference type="Proteomes" id="UP000639772"/>
    </source>
</evidence>
<dbReference type="Proteomes" id="UP000639772">
    <property type="component" value="Chromosome 3"/>
</dbReference>
<organism evidence="2 3">
    <name type="scientific">Vanilla planifolia</name>
    <name type="common">Vanilla</name>
    <dbReference type="NCBI Taxonomy" id="51239"/>
    <lineage>
        <taxon>Eukaryota</taxon>
        <taxon>Viridiplantae</taxon>
        <taxon>Streptophyta</taxon>
        <taxon>Embryophyta</taxon>
        <taxon>Tracheophyta</taxon>
        <taxon>Spermatophyta</taxon>
        <taxon>Magnoliopsida</taxon>
        <taxon>Liliopsida</taxon>
        <taxon>Asparagales</taxon>
        <taxon>Orchidaceae</taxon>
        <taxon>Vanilloideae</taxon>
        <taxon>Vanilleae</taxon>
        <taxon>Vanilla</taxon>
    </lineage>
</organism>
<name>A0A835RL83_VANPL</name>
<feature type="compositionally biased region" description="Basic and acidic residues" evidence="1">
    <location>
        <begin position="8"/>
        <end position="23"/>
    </location>
</feature>
<gene>
    <name evidence="2" type="ORF">HPP92_007123</name>
</gene>
<dbReference type="AlphaFoldDB" id="A0A835RL83"/>
<feature type="non-terminal residue" evidence="2">
    <location>
        <position position="100"/>
    </location>
</feature>
<feature type="non-terminal residue" evidence="2">
    <location>
        <position position="1"/>
    </location>
</feature>
<protein>
    <submittedName>
        <fullName evidence="2">Uncharacterized protein</fullName>
    </submittedName>
</protein>
<proteinExistence type="predicted"/>
<accession>A0A835RL83</accession>